<protein>
    <submittedName>
        <fullName evidence="7">MFS transporter</fullName>
    </submittedName>
</protein>
<dbReference type="PANTHER" id="PTHR23508">
    <property type="entry name" value="CARBOXYLIC ACID TRANSPORTER PROTEIN HOMOLOG"/>
    <property type="match status" value="1"/>
</dbReference>
<feature type="transmembrane region" description="Helical" evidence="5">
    <location>
        <begin position="383"/>
        <end position="408"/>
    </location>
</feature>
<evidence type="ECO:0000256" key="5">
    <source>
        <dbReference type="SAM" id="Phobius"/>
    </source>
</evidence>
<evidence type="ECO:0000256" key="2">
    <source>
        <dbReference type="ARBA" id="ARBA00022692"/>
    </source>
</evidence>
<dbReference type="Proteomes" id="UP001179361">
    <property type="component" value="Unassembled WGS sequence"/>
</dbReference>
<dbReference type="InterPro" id="IPR005829">
    <property type="entry name" value="Sugar_transporter_CS"/>
</dbReference>
<evidence type="ECO:0000313" key="8">
    <source>
        <dbReference type="Proteomes" id="UP001179361"/>
    </source>
</evidence>
<evidence type="ECO:0000256" key="4">
    <source>
        <dbReference type="ARBA" id="ARBA00023136"/>
    </source>
</evidence>
<proteinExistence type="predicted"/>
<dbReference type="InterPro" id="IPR020846">
    <property type="entry name" value="MFS_dom"/>
</dbReference>
<gene>
    <name evidence="7" type="ORF">LQ564_18355</name>
</gene>
<keyword evidence="2 5" id="KW-0812">Transmembrane</keyword>
<keyword evidence="3 5" id="KW-1133">Transmembrane helix</keyword>
<dbReference type="RefSeq" id="WP_231059559.1">
    <property type="nucleotide sequence ID" value="NZ_JAJNOC010000006.1"/>
</dbReference>
<feature type="transmembrane region" description="Helical" evidence="5">
    <location>
        <begin position="148"/>
        <end position="173"/>
    </location>
</feature>
<sequence length="454" mass="48574">MNSTLNKLDVVELLDNAKISRFHIKLIIWSFLIMVVDGFDLQAIGYVAPSLIKEWGLNRAAFGSAFSAGLVGMMIGATQGGTLGDRLGRKRTVLAGVVWFGVFTLVTAWVEGLTGLVLLRFLAGIGLGCAVPNAIALNTEYAPKRLRATMVTVMFLGYTIGAALGGAAAAILIPRFGWPSVFIAGGVAPLVVALLCMKYLPESVRFQLLRGNRIDAARRQLQAWFPQARIGKDTQLVMHEEVRSGYSLGHLFKEGRAPFTVLLWICFIANLVTLHFIANWLPTVIESTGVPLQRAVIVTSLFQVGGTLGGIIISRLLDRGSLVPLVGFFAMAALMIAAIGMFSSSETMLEVIVFGAGLFVVGTQFGLNALAGSSYPTFIRSTGVGWALGIGRIGSIMGPAVGGVLIAMKLPLHQIFLWGATPMLVGCIASFMLLRLRKEAIRQGQDLQVVAGSH</sequence>
<feature type="transmembrane region" description="Helical" evidence="5">
    <location>
        <begin position="179"/>
        <end position="200"/>
    </location>
</feature>
<evidence type="ECO:0000313" key="7">
    <source>
        <dbReference type="EMBL" id="MCD2518274.1"/>
    </source>
</evidence>
<dbReference type="PROSITE" id="PS50850">
    <property type="entry name" value="MFS"/>
    <property type="match status" value="1"/>
</dbReference>
<feature type="transmembrane region" description="Helical" evidence="5">
    <location>
        <begin position="261"/>
        <end position="281"/>
    </location>
</feature>
<keyword evidence="8" id="KW-1185">Reference proteome</keyword>
<dbReference type="InterPro" id="IPR036259">
    <property type="entry name" value="MFS_trans_sf"/>
</dbReference>
<feature type="transmembrane region" description="Helical" evidence="5">
    <location>
        <begin position="116"/>
        <end position="136"/>
    </location>
</feature>
<dbReference type="PROSITE" id="PS00217">
    <property type="entry name" value="SUGAR_TRANSPORT_2"/>
    <property type="match status" value="1"/>
</dbReference>
<feature type="transmembrane region" description="Helical" evidence="5">
    <location>
        <begin position="414"/>
        <end position="434"/>
    </location>
</feature>
<feature type="transmembrane region" description="Helical" evidence="5">
    <location>
        <begin position="351"/>
        <end position="371"/>
    </location>
</feature>
<dbReference type="Pfam" id="PF07690">
    <property type="entry name" value="MFS_1"/>
    <property type="match status" value="1"/>
</dbReference>
<feature type="transmembrane region" description="Helical" evidence="5">
    <location>
        <begin position="92"/>
        <end position="110"/>
    </location>
</feature>
<name>A0ABS8Q9L4_9BURK</name>
<feature type="transmembrane region" description="Helical" evidence="5">
    <location>
        <begin position="325"/>
        <end position="345"/>
    </location>
</feature>
<comment type="subcellular location">
    <subcellularLocation>
        <location evidence="1">Membrane</location>
        <topology evidence="1">Multi-pass membrane protein</topology>
    </subcellularLocation>
</comment>
<evidence type="ECO:0000256" key="1">
    <source>
        <dbReference type="ARBA" id="ARBA00004141"/>
    </source>
</evidence>
<comment type="caution">
    <text evidence="7">The sequence shown here is derived from an EMBL/GenBank/DDBJ whole genome shotgun (WGS) entry which is preliminary data.</text>
</comment>
<feature type="transmembrane region" description="Helical" evidence="5">
    <location>
        <begin position="293"/>
        <end position="313"/>
    </location>
</feature>
<keyword evidence="4 5" id="KW-0472">Membrane</keyword>
<evidence type="ECO:0000256" key="3">
    <source>
        <dbReference type="ARBA" id="ARBA00022989"/>
    </source>
</evidence>
<dbReference type="Gene3D" id="1.20.1250.20">
    <property type="entry name" value="MFS general substrate transporter like domains"/>
    <property type="match status" value="1"/>
</dbReference>
<organism evidence="7 8">
    <name type="scientific">Massilia phyllostachyos</name>
    <dbReference type="NCBI Taxonomy" id="2898585"/>
    <lineage>
        <taxon>Bacteria</taxon>
        <taxon>Pseudomonadati</taxon>
        <taxon>Pseudomonadota</taxon>
        <taxon>Betaproteobacteria</taxon>
        <taxon>Burkholderiales</taxon>
        <taxon>Oxalobacteraceae</taxon>
        <taxon>Telluria group</taxon>
        <taxon>Massilia</taxon>
    </lineage>
</organism>
<dbReference type="SUPFAM" id="SSF103473">
    <property type="entry name" value="MFS general substrate transporter"/>
    <property type="match status" value="1"/>
</dbReference>
<dbReference type="PANTHER" id="PTHR23508:SF10">
    <property type="entry name" value="CARBOXYLIC ACID TRANSPORTER PROTEIN HOMOLOG"/>
    <property type="match status" value="1"/>
</dbReference>
<feature type="transmembrane region" description="Helical" evidence="5">
    <location>
        <begin position="60"/>
        <end position="80"/>
    </location>
</feature>
<dbReference type="EMBL" id="JAJNOC010000006">
    <property type="protein sequence ID" value="MCD2518274.1"/>
    <property type="molecule type" value="Genomic_DNA"/>
</dbReference>
<reference evidence="7" key="1">
    <citation type="submission" date="2021-11" db="EMBL/GenBank/DDBJ databases">
        <title>The complete genome of Massilia sp sp. G4R7.</title>
        <authorList>
            <person name="Liu L."/>
            <person name="Yue J."/>
            <person name="Yuan J."/>
            <person name="Yang F."/>
            <person name="Li L."/>
        </authorList>
    </citation>
    <scope>NUCLEOTIDE SEQUENCE</scope>
    <source>
        <strain evidence="7">G4R7</strain>
    </source>
</reference>
<feature type="domain" description="Major facilitator superfamily (MFS) profile" evidence="6">
    <location>
        <begin position="26"/>
        <end position="438"/>
    </location>
</feature>
<dbReference type="InterPro" id="IPR011701">
    <property type="entry name" value="MFS"/>
</dbReference>
<feature type="transmembrane region" description="Helical" evidence="5">
    <location>
        <begin position="26"/>
        <end position="48"/>
    </location>
</feature>
<dbReference type="CDD" id="cd17365">
    <property type="entry name" value="MFS_PcaK_like"/>
    <property type="match status" value="1"/>
</dbReference>
<accession>A0ABS8Q9L4</accession>
<evidence type="ECO:0000259" key="6">
    <source>
        <dbReference type="PROSITE" id="PS50850"/>
    </source>
</evidence>